<evidence type="ECO:0000313" key="11">
    <source>
        <dbReference type="Proteomes" id="UP000020077"/>
    </source>
</evidence>
<keyword evidence="5" id="KW-1133">Transmembrane helix</keyword>
<keyword evidence="1" id="KW-0813">Transport</keyword>
<dbReference type="Pfam" id="PF00005">
    <property type="entry name" value="ABC_tran"/>
    <property type="match status" value="1"/>
</dbReference>
<gene>
    <name evidence="10" type="primary">ytrE_2</name>
    <name evidence="10" type="ORF">AW09_003776</name>
</gene>
<dbReference type="InterPro" id="IPR003593">
    <property type="entry name" value="AAA+_ATPase"/>
</dbReference>
<dbReference type="Proteomes" id="UP000020077">
    <property type="component" value="Unassembled WGS sequence"/>
</dbReference>
<evidence type="ECO:0000256" key="8">
    <source>
        <dbReference type="SAM" id="MobiDB-lite"/>
    </source>
</evidence>
<evidence type="ECO:0000256" key="7">
    <source>
        <dbReference type="ARBA" id="ARBA00038388"/>
    </source>
</evidence>
<dbReference type="CDD" id="cd03255">
    <property type="entry name" value="ABC_MJ0796_LolCDE_FtsE"/>
    <property type="match status" value="1"/>
</dbReference>
<dbReference type="PANTHER" id="PTHR24220:SF86">
    <property type="entry name" value="ABC TRANSPORTER ABCH.1"/>
    <property type="match status" value="1"/>
</dbReference>
<dbReference type="FunFam" id="3.40.50.300:FF:000032">
    <property type="entry name" value="Export ABC transporter ATP-binding protein"/>
    <property type="match status" value="1"/>
</dbReference>
<protein>
    <submittedName>
        <fullName evidence="10">ABC transporter ATP-binding protein YtrE</fullName>
    </submittedName>
</protein>
<dbReference type="GO" id="GO:0016887">
    <property type="term" value="F:ATP hydrolysis activity"/>
    <property type="evidence" value="ECO:0007669"/>
    <property type="project" value="InterPro"/>
</dbReference>
<dbReference type="SUPFAM" id="SSF52540">
    <property type="entry name" value="P-loop containing nucleoside triphosphate hydrolases"/>
    <property type="match status" value="1"/>
</dbReference>
<dbReference type="GO" id="GO:0005886">
    <property type="term" value="C:plasma membrane"/>
    <property type="evidence" value="ECO:0007669"/>
    <property type="project" value="TreeGrafter"/>
</dbReference>
<dbReference type="AlphaFoldDB" id="A0A080LS41"/>
<dbReference type="PANTHER" id="PTHR24220">
    <property type="entry name" value="IMPORT ATP-BINDING PROTEIN"/>
    <property type="match status" value="1"/>
</dbReference>
<proteinExistence type="inferred from homology"/>
<evidence type="ECO:0000256" key="4">
    <source>
        <dbReference type="ARBA" id="ARBA00022840"/>
    </source>
</evidence>
<keyword evidence="5" id="KW-0472">Membrane</keyword>
<feature type="compositionally biased region" description="Polar residues" evidence="8">
    <location>
        <begin position="250"/>
        <end position="268"/>
    </location>
</feature>
<keyword evidence="2" id="KW-1003">Cell membrane</keyword>
<dbReference type="InterPro" id="IPR015854">
    <property type="entry name" value="ABC_transpr_LolD-like"/>
</dbReference>
<dbReference type="InterPro" id="IPR027417">
    <property type="entry name" value="P-loop_NTPase"/>
</dbReference>
<dbReference type="InterPro" id="IPR003439">
    <property type="entry name" value="ABC_transporter-like_ATP-bd"/>
</dbReference>
<comment type="similarity">
    <text evidence="7">Belongs to the ABC transporter superfamily. Macrolide exporter (TC 3.A.1.122) family.</text>
</comment>
<organism evidence="10 11">
    <name type="scientific">Candidatus Accumulibacter phosphatis</name>
    <dbReference type="NCBI Taxonomy" id="327160"/>
    <lineage>
        <taxon>Bacteria</taxon>
        <taxon>Pseudomonadati</taxon>
        <taxon>Pseudomonadota</taxon>
        <taxon>Betaproteobacteria</taxon>
        <taxon>Candidatus Accumulibacter</taxon>
    </lineage>
</organism>
<accession>A0A080LS41</accession>
<evidence type="ECO:0000259" key="9">
    <source>
        <dbReference type="PROSITE" id="PS50893"/>
    </source>
</evidence>
<name>A0A080LS41_9PROT</name>
<evidence type="ECO:0000256" key="2">
    <source>
        <dbReference type="ARBA" id="ARBA00022475"/>
    </source>
</evidence>
<keyword evidence="6" id="KW-0046">Antibiotic resistance</keyword>
<keyword evidence="4 10" id="KW-0067">ATP-binding</keyword>
<evidence type="ECO:0000256" key="1">
    <source>
        <dbReference type="ARBA" id="ARBA00022448"/>
    </source>
</evidence>
<comment type="caution">
    <text evidence="10">The sequence shown here is derived from an EMBL/GenBank/DDBJ whole genome shotgun (WGS) entry which is preliminary data.</text>
</comment>
<keyword evidence="5" id="KW-0812">Transmembrane</keyword>
<reference evidence="10 11" key="1">
    <citation type="submission" date="2014-02" db="EMBL/GenBank/DDBJ databases">
        <title>Expanding our view of genomic diversity in Candidatus Accumulibacter clades.</title>
        <authorList>
            <person name="Skennerton C.T."/>
            <person name="Barr J.J."/>
            <person name="Slater F.R."/>
            <person name="Bond P.L."/>
            <person name="Tyson G.W."/>
        </authorList>
    </citation>
    <scope>NUCLEOTIDE SEQUENCE [LARGE SCALE GENOMIC DNA]</scope>
    <source>
        <strain evidence="11">BA-91</strain>
    </source>
</reference>
<evidence type="ECO:0000256" key="5">
    <source>
        <dbReference type="ARBA" id="ARBA00022989"/>
    </source>
</evidence>
<dbReference type="GO" id="GO:0046677">
    <property type="term" value="P:response to antibiotic"/>
    <property type="evidence" value="ECO:0007669"/>
    <property type="project" value="UniProtKB-KW"/>
</dbReference>
<dbReference type="SMART" id="SM00382">
    <property type="entry name" value="AAA"/>
    <property type="match status" value="1"/>
</dbReference>
<dbReference type="InterPro" id="IPR017871">
    <property type="entry name" value="ABC_transporter-like_CS"/>
</dbReference>
<dbReference type="GO" id="GO:0022857">
    <property type="term" value="F:transmembrane transporter activity"/>
    <property type="evidence" value="ECO:0007669"/>
    <property type="project" value="UniProtKB-ARBA"/>
</dbReference>
<evidence type="ECO:0000313" key="10">
    <source>
        <dbReference type="EMBL" id="KFB71118.1"/>
    </source>
</evidence>
<keyword evidence="3" id="KW-0547">Nucleotide-binding</keyword>
<feature type="domain" description="ABC transporter" evidence="9">
    <location>
        <begin position="8"/>
        <end position="248"/>
    </location>
</feature>
<dbReference type="PROSITE" id="PS50893">
    <property type="entry name" value="ABC_TRANSPORTER_2"/>
    <property type="match status" value="1"/>
</dbReference>
<evidence type="ECO:0000256" key="3">
    <source>
        <dbReference type="ARBA" id="ARBA00022741"/>
    </source>
</evidence>
<feature type="region of interest" description="Disordered" evidence="8">
    <location>
        <begin position="250"/>
        <end position="282"/>
    </location>
</feature>
<sequence>MSMLEPIVRIEHVYKDYLLGEQKVQALKDIHLSIEPGVFLAIAGPSGSGKTTLLNLIGCIDTPSRGKIYIHGEDVSGRTPDQLADLRARKIGFIFQTFNLLPVLSAAENVEYPLLHRKDLSSTERRKRVAYFLDVVGLSKYAANRPNQLSGGQRQRVAIARALAIHPAIVLADEPTANLDRQTSKEILFLMKEINRSQGTAFIFSTHDDRVINNARRQIRIEDGEVITLGKRPSGGKWIFLPACKPESPLNNDNDEWFSQSADLLNTSMEDDDEDRNADQKN</sequence>
<dbReference type="GO" id="GO:0005524">
    <property type="term" value="F:ATP binding"/>
    <property type="evidence" value="ECO:0007669"/>
    <property type="project" value="UniProtKB-KW"/>
</dbReference>
<dbReference type="Gene3D" id="3.40.50.300">
    <property type="entry name" value="P-loop containing nucleotide triphosphate hydrolases"/>
    <property type="match status" value="1"/>
</dbReference>
<dbReference type="PROSITE" id="PS00211">
    <property type="entry name" value="ABC_TRANSPORTER_1"/>
    <property type="match status" value="1"/>
</dbReference>
<dbReference type="EMBL" id="JDVG02000595">
    <property type="protein sequence ID" value="KFB71118.1"/>
    <property type="molecule type" value="Genomic_DNA"/>
</dbReference>
<dbReference type="InterPro" id="IPR017911">
    <property type="entry name" value="MacB-like_ATP-bd"/>
</dbReference>
<evidence type="ECO:0000256" key="6">
    <source>
        <dbReference type="ARBA" id="ARBA00023251"/>
    </source>
</evidence>
<dbReference type="GO" id="GO:0098796">
    <property type="term" value="C:membrane protein complex"/>
    <property type="evidence" value="ECO:0007669"/>
    <property type="project" value="UniProtKB-ARBA"/>
</dbReference>